<dbReference type="GO" id="GO:0006396">
    <property type="term" value="P:RNA processing"/>
    <property type="evidence" value="ECO:0007669"/>
    <property type="project" value="InterPro"/>
</dbReference>
<feature type="domain" description="SAM-dependent MTase RsmB/NOP-type" evidence="7">
    <location>
        <begin position="22"/>
        <end position="300"/>
    </location>
</feature>
<dbReference type="GO" id="GO:0003723">
    <property type="term" value="F:RNA binding"/>
    <property type="evidence" value="ECO:0007669"/>
    <property type="project" value="UniProtKB-UniRule"/>
</dbReference>
<dbReference type="InterPro" id="IPR029063">
    <property type="entry name" value="SAM-dependent_MTases_sf"/>
</dbReference>
<evidence type="ECO:0000256" key="3">
    <source>
        <dbReference type="ARBA" id="ARBA00022679"/>
    </source>
</evidence>
<dbReference type="PROSITE" id="PS51686">
    <property type="entry name" value="SAM_MT_RSMB_NOP"/>
    <property type="match status" value="1"/>
</dbReference>
<dbReference type="RefSeq" id="WP_073250044.1">
    <property type="nucleotide sequence ID" value="NZ_FQVG01000070.1"/>
</dbReference>
<keyword evidence="4 6" id="KW-0949">S-adenosyl-L-methionine</keyword>
<evidence type="ECO:0000256" key="6">
    <source>
        <dbReference type="PROSITE-ProRule" id="PRU01023"/>
    </source>
</evidence>
<comment type="similarity">
    <text evidence="6">Belongs to the class I-like SAM-binding methyltransferase superfamily. RsmB/NOP family.</text>
</comment>
<dbReference type="AlphaFoldDB" id="A0A1M5BFW0"/>
<dbReference type="InterPro" id="IPR023267">
    <property type="entry name" value="RCMT"/>
</dbReference>
<evidence type="ECO:0000256" key="4">
    <source>
        <dbReference type="ARBA" id="ARBA00022691"/>
    </source>
</evidence>
<name>A0A1M5BFW0_9CLOT</name>
<protein>
    <submittedName>
        <fullName evidence="8">NOL1/NOP2/sun family putative RNA methylase</fullName>
    </submittedName>
</protein>
<feature type="binding site" evidence="6">
    <location>
        <position position="133"/>
    </location>
    <ligand>
        <name>S-adenosyl-L-methionine</name>
        <dbReference type="ChEBI" id="CHEBI:59789"/>
    </ligand>
</feature>
<dbReference type="Pfam" id="PF17126">
    <property type="entry name" value="RsmF_methylt_CI"/>
    <property type="match status" value="1"/>
</dbReference>
<proteinExistence type="inferred from homology"/>
<dbReference type="InterPro" id="IPR031340">
    <property type="entry name" value="RsmF_methylt_CI"/>
</dbReference>
<dbReference type="GO" id="GO:0008173">
    <property type="term" value="F:RNA methyltransferase activity"/>
    <property type="evidence" value="ECO:0007669"/>
    <property type="project" value="InterPro"/>
</dbReference>
<dbReference type="GO" id="GO:0008757">
    <property type="term" value="F:S-adenosylmethionine-dependent methyltransferase activity"/>
    <property type="evidence" value="ECO:0007669"/>
    <property type="project" value="InterPro"/>
</dbReference>
<dbReference type="NCBIfam" id="TIGR00446">
    <property type="entry name" value="nop2p"/>
    <property type="match status" value="1"/>
</dbReference>
<dbReference type="InterPro" id="IPR001678">
    <property type="entry name" value="MeTrfase_RsmB-F_NOP2_dom"/>
</dbReference>
<keyword evidence="2 6" id="KW-0489">Methyltransferase</keyword>
<dbReference type="InterPro" id="IPR031341">
    <property type="entry name" value="Methyltr_RsmF_N"/>
</dbReference>
<feature type="binding site" evidence="6">
    <location>
        <position position="178"/>
    </location>
    <ligand>
        <name>S-adenosyl-L-methionine</name>
        <dbReference type="ChEBI" id="CHEBI:59789"/>
    </ligand>
</feature>
<keyword evidence="9" id="KW-1185">Reference proteome</keyword>
<evidence type="ECO:0000313" key="8">
    <source>
        <dbReference type="EMBL" id="SHF41207.1"/>
    </source>
</evidence>
<dbReference type="PRINTS" id="PR02008">
    <property type="entry name" value="RCMTFAMILY"/>
</dbReference>
<dbReference type="Gene3D" id="2.30.130.60">
    <property type="match status" value="1"/>
</dbReference>
<evidence type="ECO:0000256" key="2">
    <source>
        <dbReference type="ARBA" id="ARBA00022603"/>
    </source>
</evidence>
<keyword evidence="1" id="KW-0963">Cytoplasm</keyword>
<dbReference type="Gene3D" id="3.40.50.150">
    <property type="entry name" value="Vaccinia Virus protein VP39"/>
    <property type="match status" value="1"/>
</dbReference>
<dbReference type="InterPro" id="IPR011023">
    <property type="entry name" value="Nop2p"/>
</dbReference>
<reference evidence="9" key="1">
    <citation type="submission" date="2016-11" db="EMBL/GenBank/DDBJ databases">
        <authorList>
            <person name="Varghese N."/>
            <person name="Submissions S."/>
        </authorList>
    </citation>
    <scope>NUCLEOTIDE SEQUENCE [LARGE SCALE GENOMIC DNA]</scope>
    <source>
        <strain evidence="9">DSM 10124</strain>
    </source>
</reference>
<evidence type="ECO:0000256" key="5">
    <source>
        <dbReference type="ARBA" id="ARBA00022884"/>
    </source>
</evidence>
<dbReference type="InterPro" id="IPR049560">
    <property type="entry name" value="MeTrfase_RsmB-F_NOP2_cat"/>
</dbReference>
<organism evidence="8 9">
    <name type="scientific">Caloramator proteoclasticus DSM 10124</name>
    <dbReference type="NCBI Taxonomy" id="1121262"/>
    <lineage>
        <taxon>Bacteria</taxon>
        <taxon>Bacillati</taxon>
        <taxon>Bacillota</taxon>
        <taxon>Clostridia</taxon>
        <taxon>Eubacteriales</taxon>
        <taxon>Clostridiaceae</taxon>
        <taxon>Caloramator</taxon>
    </lineage>
</organism>
<dbReference type="Gene3D" id="3.30.70.1170">
    <property type="entry name" value="Sun protein, domain 3"/>
    <property type="match status" value="1"/>
</dbReference>
<dbReference type="PANTHER" id="PTHR22807:SF30">
    <property type="entry name" value="28S RRNA (CYTOSINE(4447)-C(5))-METHYLTRANSFERASE-RELATED"/>
    <property type="match status" value="1"/>
</dbReference>
<keyword evidence="5 6" id="KW-0694">RNA-binding</keyword>
<feature type="active site" description="Nucleophile" evidence="6">
    <location>
        <position position="231"/>
    </location>
</feature>
<dbReference type="EMBL" id="FQVG01000070">
    <property type="protein sequence ID" value="SHF41207.1"/>
    <property type="molecule type" value="Genomic_DNA"/>
</dbReference>
<dbReference type="InterPro" id="IPR027391">
    <property type="entry name" value="Nol1_Nop2_Fmu_2"/>
</dbReference>
<comment type="caution">
    <text evidence="6">Lacks conserved residue(s) required for the propagation of feature annotation.</text>
</comment>
<dbReference type="CDD" id="cd02440">
    <property type="entry name" value="AdoMet_MTases"/>
    <property type="match status" value="1"/>
</dbReference>
<dbReference type="GO" id="GO:0001510">
    <property type="term" value="P:RNA methylation"/>
    <property type="evidence" value="ECO:0007669"/>
    <property type="project" value="InterPro"/>
</dbReference>
<keyword evidence="3 6" id="KW-0808">Transferase</keyword>
<sequence>MRLPEKFLDRMKELLKEEFDDFLKSYEGDRYQGIRVNTLKISVEDFLELSPYKILDRVPWEERGFYIEEEKPGKDPYHAAGLFYVQEPSAMSVAPQVQIKRGEKVLDLCASPGGKSTQAASYLQGEGLLVSNEIKLKRAQILVQNIERMGIKNAVVTNNSPEELERVFIGYFDKVIVDAPCSGEGMFKKDKDALNYWSVENVLNYQAMQRPILRSAANMLKPGGLMVYSTCTFSIEENEYVIDEFLRENKNFEIVNIEKKYGFREGFYEVFNNPELKKVARLMPHRLKGEGHFLALLKKLDGDVEEPKMLKSNIGKRDIDDFRRFVKDTLKFEFDDERLILRGDRLYYVPDDCFDLKDLNVLRPGILLGEFKKNRFEPDYALSATLKMDEVYRNINFTRDSEEIRKYIEGYTLNIDLEDGWYLINVDGYSLSFGKVAKGVLKNYFPKALRWQ</sequence>
<evidence type="ECO:0000259" key="7">
    <source>
        <dbReference type="PROSITE" id="PS51686"/>
    </source>
</evidence>
<dbReference type="Pfam" id="PF13636">
    <property type="entry name" value="Methyltranf_PUA"/>
    <property type="match status" value="1"/>
</dbReference>
<dbReference type="PANTHER" id="PTHR22807">
    <property type="entry name" value="NOP2 YEAST -RELATED NOL1/NOP2/FMU SUN DOMAIN-CONTAINING"/>
    <property type="match status" value="1"/>
</dbReference>
<dbReference type="Pfam" id="PF17125">
    <property type="entry name" value="Methyltr_RsmF_N"/>
    <property type="match status" value="1"/>
</dbReference>
<dbReference type="CDD" id="cd21147">
    <property type="entry name" value="RsmF_methylt_CTD1"/>
    <property type="match status" value="1"/>
</dbReference>
<evidence type="ECO:0000256" key="1">
    <source>
        <dbReference type="ARBA" id="ARBA00022490"/>
    </source>
</evidence>
<gene>
    <name evidence="8" type="ORF">SAMN02746091_02468</name>
</gene>
<accession>A0A1M5BFW0</accession>
<dbReference type="SUPFAM" id="SSF53335">
    <property type="entry name" value="S-adenosyl-L-methionine-dependent methyltransferases"/>
    <property type="match status" value="1"/>
</dbReference>
<dbReference type="Proteomes" id="UP000184423">
    <property type="component" value="Unassembled WGS sequence"/>
</dbReference>
<dbReference type="Pfam" id="PF01189">
    <property type="entry name" value="Methyltr_RsmB-F"/>
    <property type="match status" value="1"/>
</dbReference>
<evidence type="ECO:0000313" key="9">
    <source>
        <dbReference type="Proteomes" id="UP000184423"/>
    </source>
</evidence>